<dbReference type="Gene3D" id="3.40.710.10">
    <property type="entry name" value="DD-peptidase/beta-lactamase superfamily"/>
    <property type="match status" value="1"/>
</dbReference>
<evidence type="ECO:0000256" key="1">
    <source>
        <dbReference type="SAM" id="MobiDB-lite"/>
    </source>
</evidence>
<organism evidence="3 4">
    <name type="scientific">Winogradskyella litorisediminis</name>
    <dbReference type="NCBI Taxonomy" id="1156618"/>
    <lineage>
        <taxon>Bacteria</taxon>
        <taxon>Pseudomonadati</taxon>
        <taxon>Bacteroidota</taxon>
        <taxon>Flavobacteriia</taxon>
        <taxon>Flavobacteriales</taxon>
        <taxon>Flavobacteriaceae</taxon>
        <taxon>Winogradskyella</taxon>
    </lineage>
</organism>
<dbReference type="RefSeq" id="WP_386127383.1">
    <property type="nucleotide sequence ID" value="NZ_JBHTJL010000003.1"/>
</dbReference>
<dbReference type="EMBL" id="JBHTJL010000003">
    <property type="protein sequence ID" value="MFD1061973.1"/>
    <property type="molecule type" value="Genomic_DNA"/>
</dbReference>
<feature type="domain" description="Beta-lactamase class A catalytic" evidence="2">
    <location>
        <begin position="108"/>
        <end position="389"/>
    </location>
</feature>
<dbReference type="Proteomes" id="UP001597013">
    <property type="component" value="Unassembled WGS sequence"/>
</dbReference>
<evidence type="ECO:0000313" key="3">
    <source>
        <dbReference type="EMBL" id="MFD1061973.1"/>
    </source>
</evidence>
<accession>A0ABW3N4U6</accession>
<feature type="compositionally biased region" description="Basic and acidic residues" evidence="1">
    <location>
        <begin position="419"/>
        <end position="428"/>
    </location>
</feature>
<comment type="caution">
    <text evidence="3">The sequence shown here is derived from an EMBL/GenBank/DDBJ whole genome shotgun (WGS) entry which is preliminary data.</text>
</comment>
<proteinExistence type="predicted"/>
<dbReference type="InterPro" id="IPR045155">
    <property type="entry name" value="Beta-lactam_cat"/>
</dbReference>
<keyword evidence="3" id="KW-0378">Hydrolase</keyword>
<sequence length="443" mass="50130">MKNVLKITLVVGILASFGFNIYPIDGYERTGIKRLYQIKKFHDDSIPYRRIPAGAYKSFKDIKLNLKSVSDSLSSILKEDKEFSTKIKRIIPGGAYSAAVLDMSNPNDLKYAEHRENIGYQPGSVGKLAVLNALFTQLARICPDSWDDRMMYLKDIKVSSRYWGTGDHHTVPIYNIEEDKLTKRQVRATDEFSLFEWLDHMVSVSNNGAASVLMRESMLMAAFNEKYIDLTEEEAEEYFKNTKRDSLTNLMHTVVNQPLRDLGITEDEWRLGGLFTRPAGKYVGRKGGSIGTPKGLMKFLVLLEQGKVVDEKTSLEMKRLLYLTDRRIRYAKSPRLDSAAVYFKSGSYYKCDREKNPNCASYAGNVFNYMNSVIIVEHDDGVKYIVSLMSNVLNKNSAGAHMYLASKIDDVIKNNVDLPEVKEEPYKADDDEDDGNGAIGDGN</sequence>
<dbReference type="GO" id="GO:0016787">
    <property type="term" value="F:hydrolase activity"/>
    <property type="evidence" value="ECO:0007669"/>
    <property type="project" value="UniProtKB-KW"/>
</dbReference>
<protein>
    <submittedName>
        <fullName evidence="3">Serine hydrolase</fullName>
    </submittedName>
</protein>
<evidence type="ECO:0000259" key="2">
    <source>
        <dbReference type="Pfam" id="PF13354"/>
    </source>
</evidence>
<keyword evidence="4" id="KW-1185">Reference proteome</keyword>
<dbReference type="InterPro" id="IPR012338">
    <property type="entry name" value="Beta-lactam/transpept-like"/>
</dbReference>
<name>A0ABW3N4U6_9FLAO</name>
<dbReference type="Pfam" id="PF13354">
    <property type="entry name" value="Beta-lactamase2"/>
    <property type="match status" value="1"/>
</dbReference>
<gene>
    <name evidence="3" type="ORF">ACFQ1Q_01845</name>
</gene>
<reference evidence="4" key="1">
    <citation type="journal article" date="2019" name="Int. J. Syst. Evol. Microbiol.">
        <title>The Global Catalogue of Microorganisms (GCM) 10K type strain sequencing project: providing services to taxonomists for standard genome sequencing and annotation.</title>
        <authorList>
            <consortium name="The Broad Institute Genomics Platform"/>
            <consortium name="The Broad Institute Genome Sequencing Center for Infectious Disease"/>
            <person name="Wu L."/>
            <person name="Ma J."/>
        </authorList>
    </citation>
    <scope>NUCLEOTIDE SEQUENCE [LARGE SCALE GENOMIC DNA]</scope>
    <source>
        <strain evidence="4">CCUG 62215</strain>
    </source>
</reference>
<evidence type="ECO:0000313" key="4">
    <source>
        <dbReference type="Proteomes" id="UP001597013"/>
    </source>
</evidence>
<feature type="region of interest" description="Disordered" evidence="1">
    <location>
        <begin position="419"/>
        <end position="443"/>
    </location>
</feature>
<dbReference type="SUPFAM" id="SSF56601">
    <property type="entry name" value="beta-lactamase/transpeptidase-like"/>
    <property type="match status" value="1"/>
</dbReference>